<keyword evidence="7" id="KW-0564">Palmitate</keyword>
<keyword evidence="8" id="KW-0449">Lipoprotein</keyword>
<evidence type="ECO:0000256" key="2">
    <source>
        <dbReference type="ARBA" id="ARBA00008899"/>
    </source>
</evidence>
<protein>
    <recommendedName>
        <fullName evidence="3">Curli production assembly/transport component CsgG</fullName>
    </recommendedName>
</protein>
<dbReference type="Pfam" id="PF03783">
    <property type="entry name" value="CsgG"/>
    <property type="match status" value="1"/>
</dbReference>
<keyword evidence="4" id="KW-1003">Cell membrane</keyword>
<proteinExistence type="inferred from homology"/>
<dbReference type="RefSeq" id="WP_280322545.1">
    <property type="nucleotide sequence ID" value="NZ_CP118605.1"/>
</dbReference>
<keyword evidence="6" id="KW-0472">Membrane</keyword>
<sequence>MQLKGHTIAAIALSLATTLSGCTLVKNTGDSLFGTGTQDAQLTPRNNTYRDLLSLPQPKGKILAAVYNFRDQTGQYKPSPASSFSTAVTQGAASMLMDVLNESGWFIPLEREGLQNLLTERKIIRAALAKPDVPENNVMLPSLVAANVLLEGGIVAYDTNIRTGGAGARYFGIGADEQYRVDQVTVNLRAIDIRSGRVLHSVLTSKTVYSKAIGADVFRYVKFKRLLEMEIGTTTNEPAQLATLSAMESAVIHLISEGIVSNSWALQNPEDINSPVLQYYLNEPTTFM</sequence>
<evidence type="ECO:0000256" key="8">
    <source>
        <dbReference type="ARBA" id="ARBA00023288"/>
    </source>
</evidence>
<keyword evidence="5" id="KW-0732">Signal</keyword>
<evidence type="ECO:0000256" key="6">
    <source>
        <dbReference type="ARBA" id="ARBA00023136"/>
    </source>
</evidence>
<dbReference type="PROSITE" id="PS51257">
    <property type="entry name" value="PROKAR_LIPOPROTEIN"/>
    <property type="match status" value="1"/>
</dbReference>
<comment type="similarity">
    <text evidence="2">Belongs to the CsgG family.</text>
</comment>
<evidence type="ECO:0000313" key="9">
    <source>
        <dbReference type="EMBL" id="WGL18543.1"/>
    </source>
</evidence>
<evidence type="ECO:0000256" key="5">
    <source>
        <dbReference type="ARBA" id="ARBA00022729"/>
    </source>
</evidence>
<keyword evidence="10" id="KW-1185">Reference proteome</keyword>
<evidence type="ECO:0000256" key="4">
    <source>
        <dbReference type="ARBA" id="ARBA00022475"/>
    </source>
</evidence>
<dbReference type="Proteomes" id="UP001236500">
    <property type="component" value="Chromosome"/>
</dbReference>
<gene>
    <name evidence="9" type="ORF">PVT68_15835</name>
</gene>
<dbReference type="InterPro" id="IPR005534">
    <property type="entry name" value="Curli_assmbl/transp-comp_CsgG"/>
</dbReference>
<accession>A0ABY8NLQ2</accession>
<evidence type="ECO:0000256" key="7">
    <source>
        <dbReference type="ARBA" id="ARBA00023139"/>
    </source>
</evidence>
<dbReference type="EMBL" id="CP118605">
    <property type="protein sequence ID" value="WGL18543.1"/>
    <property type="molecule type" value="Genomic_DNA"/>
</dbReference>
<name>A0ABY8NLQ2_9GAMM</name>
<dbReference type="PANTHER" id="PTHR41164">
    <property type="entry name" value="CURLI PRODUCTION ASSEMBLY/TRANSPORT COMPONENT CSGG"/>
    <property type="match status" value="1"/>
</dbReference>
<evidence type="ECO:0000256" key="1">
    <source>
        <dbReference type="ARBA" id="ARBA00003989"/>
    </source>
</evidence>
<dbReference type="Gene3D" id="3.40.50.10610">
    <property type="entry name" value="ABC-type transport auxiliary lipoprotein component"/>
    <property type="match status" value="2"/>
</dbReference>
<organism evidence="9 10">
    <name type="scientific">Microbulbifer bruguierae</name>
    <dbReference type="NCBI Taxonomy" id="3029061"/>
    <lineage>
        <taxon>Bacteria</taxon>
        <taxon>Pseudomonadati</taxon>
        <taxon>Pseudomonadota</taxon>
        <taxon>Gammaproteobacteria</taxon>
        <taxon>Cellvibrionales</taxon>
        <taxon>Microbulbiferaceae</taxon>
        <taxon>Microbulbifer</taxon>
    </lineage>
</organism>
<dbReference type="PANTHER" id="PTHR41164:SF1">
    <property type="entry name" value="CURLI PRODUCTION ASSEMBLY_TRANSPORT COMPONENT CSGG"/>
    <property type="match status" value="1"/>
</dbReference>
<evidence type="ECO:0000313" key="10">
    <source>
        <dbReference type="Proteomes" id="UP001236500"/>
    </source>
</evidence>
<reference evidence="9 10" key="1">
    <citation type="submission" date="2023-02" db="EMBL/GenBank/DDBJ databases">
        <title>Description and genomic characterization of Microbulbifer bruguierae sp. nov., isolated from the sediment of mangrove plant Bruguiera sexangula.</title>
        <authorList>
            <person name="Long M."/>
        </authorList>
    </citation>
    <scope>NUCLEOTIDE SEQUENCE [LARGE SCALE GENOMIC DNA]</scope>
    <source>
        <strain evidence="9 10">H12</strain>
    </source>
</reference>
<evidence type="ECO:0000256" key="3">
    <source>
        <dbReference type="ARBA" id="ARBA00014028"/>
    </source>
</evidence>
<comment type="function">
    <text evidence="1">May be involved in the biogenesis of curli organelles.</text>
</comment>